<dbReference type="Pfam" id="PF04827">
    <property type="entry name" value="Plant_tran"/>
    <property type="match status" value="1"/>
</dbReference>
<dbReference type="InterPro" id="IPR006912">
    <property type="entry name" value="Harbinger_derived_prot"/>
</dbReference>
<dbReference type="EMBL" id="JACTNZ010000004">
    <property type="protein sequence ID" value="KAG5554669.1"/>
    <property type="molecule type" value="Genomic_DNA"/>
</dbReference>
<proteinExistence type="predicted"/>
<gene>
    <name evidence="1" type="ORF">RHGRI_012280</name>
</gene>
<name>A0AAV6KQY4_9ERIC</name>
<organism evidence="1 2">
    <name type="scientific">Rhododendron griersonianum</name>
    <dbReference type="NCBI Taxonomy" id="479676"/>
    <lineage>
        <taxon>Eukaryota</taxon>
        <taxon>Viridiplantae</taxon>
        <taxon>Streptophyta</taxon>
        <taxon>Embryophyta</taxon>
        <taxon>Tracheophyta</taxon>
        <taxon>Spermatophyta</taxon>
        <taxon>Magnoliopsida</taxon>
        <taxon>eudicotyledons</taxon>
        <taxon>Gunneridae</taxon>
        <taxon>Pentapetalae</taxon>
        <taxon>asterids</taxon>
        <taxon>Ericales</taxon>
        <taxon>Ericaceae</taxon>
        <taxon>Ericoideae</taxon>
        <taxon>Rhodoreae</taxon>
        <taxon>Rhododendron</taxon>
    </lineage>
</organism>
<evidence type="ECO:0000313" key="1">
    <source>
        <dbReference type="EMBL" id="KAG5554669.1"/>
    </source>
</evidence>
<protein>
    <recommendedName>
        <fullName evidence="3">Nuclease HARBI1</fullName>
    </recommendedName>
</protein>
<reference evidence="1" key="1">
    <citation type="submission" date="2020-08" db="EMBL/GenBank/DDBJ databases">
        <title>Plant Genome Project.</title>
        <authorList>
            <person name="Zhang R.-G."/>
        </authorList>
    </citation>
    <scope>NUCLEOTIDE SEQUENCE</scope>
    <source>
        <strain evidence="1">WSP0</strain>
        <tissue evidence="1">Leaf</tissue>
    </source>
</reference>
<dbReference type="PANTHER" id="PTHR47150">
    <property type="entry name" value="OS12G0169200 PROTEIN"/>
    <property type="match status" value="1"/>
</dbReference>
<comment type="caution">
    <text evidence="1">The sequence shown here is derived from an EMBL/GenBank/DDBJ whole genome shotgun (WGS) entry which is preliminary data.</text>
</comment>
<accession>A0AAV6KQY4</accession>
<dbReference type="Proteomes" id="UP000823749">
    <property type="component" value="Chromosome 4"/>
</dbReference>
<evidence type="ECO:0008006" key="3">
    <source>
        <dbReference type="Google" id="ProtNLM"/>
    </source>
</evidence>
<sequence length="427" mass="48998">MAPNRLHDLIMNDSDFSDSDNELELLEAIARYQEENGEGSSSLSQRRTVINRDTLGGQKRLFDDYFAELPVFPPHFFRRRFRMSRSPFLRIHDAVVEHDSYFAQKRNCAGKLGLSSLQKITGVLRMLAYGAPADSVDEYVRIGASTAIKSLKFFVKAVNEVFSEEYLRSPNAADIARLLAVNESRGFPGMVGSLDCMHWKWKNCPAAWKGMYTGHVREPTIILEAVASYDLWIWHAFFGVPGANNDINVLERSPLFTELSQGRAPPINFNINGNEYDMGYYLTDGIYPQWATFVKTIPSPQGNKKKLFAQLQESARKDVERAFGVLQARFAIVRGPGQFWHRKTLKYIMRACIIMHNMIVEDERDHNGVANLDFDPLDHTPLVEVSHDRTTELMELIRQHHRIRDRASHSQLQADLIEHQWQMYSQS</sequence>
<dbReference type="AlphaFoldDB" id="A0AAV6KQY4"/>
<dbReference type="PANTHER" id="PTHR47150:SF7">
    <property type="entry name" value="NUCLEASE"/>
    <property type="match status" value="1"/>
</dbReference>
<evidence type="ECO:0000313" key="2">
    <source>
        <dbReference type="Proteomes" id="UP000823749"/>
    </source>
</evidence>
<keyword evidence="2" id="KW-1185">Reference proteome</keyword>